<dbReference type="GeneID" id="78020114"/>
<dbReference type="EMBL" id="JAYGHK010000001">
    <property type="protein sequence ID" value="MEA5606491.1"/>
    <property type="molecule type" value="Genomic_DNA"/>
</dbReference>
<evidence type="ECO:0008006" key="4">
    <source>
        <dbReference type="Google" id="ProtNLM"/>
    </source>
</evidence>
<protein>
    <recommendedName>
        <fullName evidence="4">DUF3149 domain-containing protein</fullName>
    </recommendedName>
</protein>
<keyword evidence="3" id="KW-1185">Reference proteome</keyword>
<dbReference type="RefSeq" id="WP_017803793.1">
    <property type="nucleotide sequence ID" value="NZ_JAYGHK010000001.1"/>
</dbReference>
<keyword evidence="1" id="KW-0812">Transmembrane</keyword>
<accession>A0ABU5UJS2</accession>
<name>A0ABU5UJS2_NODSP</name>
<evidence type="ECO:0000313" key="2">
    <source>
        <dbReference type="EMBL" id="MEA5606491.1"/>
    </source>
</evidence>
<evidence type="ECO:0000313" key="3">
    <source>
        <dbReference type="Proteomes" id="UP001303285"/>
    </source>
</evidence>
<organism evidence="2 3">
    <name type="scientific">Nodularia spumigena UHCC 0060</name>
    <dbReference type="NCBI Taxonomy" id="3110300"/>
    <lineage>
        <taxon>Bacteria</taxon>
        <taxon>Bacillati</taxon>
        <taxon>Cyanobacteriota</taxon>
        <taxon>Cyanophyceae</taxon>
        <taxon>Nostocales</taxon>
        <taxon>Nodulariaceae</taxon>
        <taxon>Nodularia</taxon>
    </lineage>
</organism>
<evidence type="ECO:0000256" key="1">
    <source>
        <dbReference type="SAM" id="Phobius"/>
    </source>
</evidence>
<dbReference type="Proteomes" id="UP001303285">
    <property type="component" value="Unassembled WGS sequence"/>
</dbReference>
<proteinExistence type="predicted"/>
<sequence>MENSNLLDLITGGLAIAILIGGMLMMFTTVFSTKFNTKKGKK</sequence>
<feature type="transmembrane region" description="Helical" evidence="1">
    <location>
        <begin position="12"/>
        <end position="32"/>
    </location>
</feature>
<keyword evidence="1" id="KW-0472">Membrane</keyword>
<comment type="caution">
    <text evidence="2">The sequence shown here is derived from an EMBL/GenBank/DDBJ whole genome shotgun (WGS) entry which is preliminary data.</text>
</comment>
<keyword evidence="1" id="KW-1133">Transmembrane helix</keyword>
<reference evidence="2 3" key="1">
    <citation type="submission" date="2023-12" db="EMBL/GenBank/DDBJ databases">
        <title>Baltic Sea Cyanobacteria.</title>
        <authorList>
            <person name="Delbaje E."/>
            <person name="Fewer D.P."/>
            <person name="Shishido T.K."/>
        </authorList>
    </citation>
    <scope>NUCLEOTIDE SEQUENCE [LARGE SCALE GENOMIC DNA]</scope>
    <source>
        <strain evidence="2 3">UHCC 0060</strain>
    </source>
</reference>
<gene>
    <name evidence="2" type="ORF">VB695_00035</name>
</gene>